<comment type="caution">
    <text evidence="1">The sequence shown here is derived from an EMBL/GenBank/DDBJ whole genome shotgun (WGS) entry which is preliminary data.</text>
</comment>
<sequence length="342" mass="39879">MDSSTTENPSRLDLIFTKTDCEIDELEYLPTMGHGKHAVLTFTIKTDTLPEERNNEGNKLNYHKADKEKLQDKFSRLDWTNLLRDKSSDDMWTIFKDTYNEIVKECVPLCRKKKESYDSKWMNRRLRTMIARKKEAWKKYRARRSAGRREQYNDIRNEVTREVRTAKYEYERRVALDSKTTAKYFWAYVRSKTTVKDSISKLKTTTGEIAENDKEIAQEINKAFNGVYVKEDTIIPVPVPDATFQGWDLQNILIEMTQSPSYIRQELQQKTGGDTSDTKTFTHIEEAMAQVIKEVQVSGISVDSKTQAVMWMTQDCHQGPLHLDLGQVGRTSGQLQWKTVRF</sequence>
<name>A0AAE1GCB4_PETCI</name>
<proteinExistence type="predicted"/>
<dbReference type="PANTHER" id="PTHR47510">
    <property type="entry name" value="REVERSE TRANSCRIPTASE DOMAIN-CONTAINING PROTEIN"/>
    <property type="match status" value="1"/>
</dbReference>
<reference evidence="1" key="1">
    <citation type="submission" date="2023-10" db="EMBL/GenBank/DDBJ databases">
        <title>Genome assemblies of two species of porcelain crab, Petrolisthes cinctipes and Petrolisthes manimaculis (Anomura: Porcellanidae).</title>
        <authorList>
            <person name="Angst P."/>
        </authorList>
    </citation>
    <scope>NUCLEOTIDE SEQUENCE</scope>
    <source>
        <strain evidence="1">PB745_01</strain>
        <tissue evidence="1">Gill</tissue>
    </source>
</reference>
<dbReference type="AlphaFoldDB" id="A0AAE1GCB4"/>
<organism evidence="1 2">
    <name type="scientific">Petrolisthes cinctipes</name>
    <name type="common">Flat porcelain crab</name>
    <dbReference type="NCBI Taxonomy" id="88211"/>
    <lineage>
        <taxon>Eukaryota</taxon>
        <taxon>Metazoa</taxon>
        <taxon>Ecdysozoa</taxon>
        <taxon>Arthropoda</taxon>
        <taxon>Crustacea</taxon>
        <taxon>Multicrustacea</taxon>
        <taxon>Malacostraca</taxon>
        <taxon>Eumalacostraca</taxon>
        <taxon>Eucarida</taxon>
        <taxon>Decapoda</taxon>
        <taxon>Pleocyemata</taxon>
        <taxon>Anomura</taxon>
        <taxon>Galatheoidea</taxon>
        <taxon>Porcellanidae</taxon>
        <taxon>Petrolisthes</taxon>
    </lineage>
</organism>
<protein>
    <submittedName>
        <fullName evidence="1">Uncharacterized protein</fullName>
    </submittedName>
</protein>
<evidence type="ECO:0000313" key="2">
    <source>
        <dbReference type="Proteomes" id="UP001286313"/>
    </source>
</evidence>
<gene>
    <name evidence="1" type="ORF">Pcinc_006856</name>
</gene>
<accession>A0AAE1GCB4</accession>
<dbReference type="PANTHER" id="PTHR47510:SF3">
    <property type="entry name" value="ENDO_EXONUCLEASE_PHOSPHATASE DOMAIN-CONTAINING PROTEIN"/>
    <property type="match status" value="1"/>
</dbReference>
<dbReference type="EMBL" id="JAWQEG010000504">
    <property type="protein sequence ID" value="KAK3889114.1"/>
    <property type="molecule type" value="Genomic_DNA"/>
</dbReference>
<dbReference type="Proteomes" id="UP001286313">
    <property type="component" value="Unassembled WGS sequence"/>
</dbReference>
<keyword evidence="2" id="KW-1185">Reference proteome</keyword>
<evidence type="ECO:0000313" key="1">
    <source>
        <dbReference type="EMBL" id="KAK3889114.1"/>
    </source>
</evidence>